<dbReference type="Pfam" id="PF04327">
    <property type="entry name" value="Peptidase_Prp"/>
    <property type="match status" value="1"/>
</dbReference>
<dbReference type="Gene3D" id="3.30.70.1490">
    <property type="entry name" value="Cysteine protease Prp"/>
    <property type="match status" value="1"/>
</dbReference>
<dbReference type="GO" id="GO:0042254">
    <property type="term" value="P:ribosome biogenesis"/>
    <property type="evidence" value="ECO:0007669"/>
    <property type="project" value="UniProtKB-KW"/>
</dbReference>
<comment type="similarity">
    <text evidence="5">Belongs to the Prp family.</text>
</comment>
<evidence type="ECO:0000313" key="7">
    <source>
        <dbReference type="EMBL" id="TRZ37433.1"/>
    </source>
</evidence>
<evidence type="ECO:0000256" key="6">
    <source>
        <dbReference type="ARBA" id="ARBA00044538"/>
    </source>
</evidence>
<accession>A0A553SKB0</accession>
<keyword evidence="2 7" id="KW-0645">Protease</keyword>
<dbReference type="AlphaFoldDB" id="A0A553SKB0"/>
<reference evidence="8" key="1">
    <citation type="submission" date="2018-10" db="EMBL/GenBank/DDBJ databases">
        <title>FDA dAtabase for Regulatory Grade micrObial Sequences (FDA-ARGOS): Supporting development and validation of Infectious Disease Dx tests.</title>
        <authorList>
            <person name="Minogue T."/>
            <person name="Wolcott M."/>
            <person name="Wasieloski L."/>
            <person name="Aguilar W."/>
            <person name="Moore D."/>
            <person name="Tallon L."/>
            <person name="Sadzewicz L."/>
            <person name="Sengamalay N."/>
            <person name="Ott S."/>
            <person name="Godinez A."/>
            <person name="Nagaraj S."/>
            <person name="Vavikolanu K."/>
            <person name="Vyas G."/>
            <person name="Nadendla S."/>
            <person name="George J."/>
            <person name="Sichtig H."/>
        </authorList>
    </citation>
    <scope>NUCLEOTIDE SEQUENCE [LARGE SCALE GENOMIC DNA]</scope>
    <source>
        <strain evidence="8">FDAARGOS_343</strain>
    </source>
</reference>
<dbReference type="InterPro" id="IPR007422">
    <property type="entry name" value="Peptidase_Prp"/>
</dbReference>
<dbReference type="GO" id="GO:0008234">
    <property type="term" value="F:cysteine-type peptidase activity"/>
    <property type="evidence" value="ECO:0007669"/>
    <property type="project" value="UniProtKB-KW"/>
</dbReference>
<sequence>MIDITINKTDSGVIESFTISGHALFANYGNDIVCAGVSAVSIGAINAVISITGITPDIEQGEDGGFLSCGIPANIPAETRERIQLLLEGMIVSLETIERDYGKHVAIKYNN</sequence>
<dbReference type="NCBIfam" id="NF011126">
    <property type="entry name" value="PRK14553.1-6"/>
    <property type="match status" value="1"/>
</dbReference>
<keyword evidence="1" id="KW-0690">Ribosome biogenesis</keyword>
<evidence type="ECO:0000256" key="1">
    <source>
        <dbReference type="ARBA" id="ARBA00022517"/>
    </source>
</evidence>
<keyword evidence="3" id="KW-0378">Hydrolase</keyword>
<dbReference type="EMBL" id="RIBP01000004">
    <property type="protein sequence ID" value="TRZ37433.1"/>
    <property type="molecule type" value="Genomic_DNA"/>
</dbReference>
<organism evidence="7 8">
    <name type="scientific">Niallia circulans</name>
    <name type="common">Bacillus circulans</name>
    <dbReference type="NCBI Taxonomy" id="1397"/>
    <lineage>
        <taxon>Bacteria</taxon>
        <taxon>Bacillati</taxon>
        <taxon>Bacillota</taxon>
        <taxon>Bacilli</taxon>
        <taxon>Bacillales</taxon>
        <taxon>Bacillaceae</taxon>
        <taxon>Niallia</taxon>
    </lineage>
</organism>
<protein>
    <recommendedName>
        <fullName evidence="6">Ribosomal processing cysteine protease Prp</fullName>
    </recommendedName>
</protein>
<dbReference type="PANTHER" id="PTHR39178:SF1">
    <property type="entry name" value="RIBOSOMAL-PROCESSING CYSTEINE PROTEASE PRP"/>
    <property type="match status" value="1"/>
</dbReference>
<dbReference type="CDD" id="cd16332">
    <property type="entry name" value="Prp-like"/>
    <property type="match status" value="1"/>
</dbReference>
<comment type="caution">
    <text evidence="7">The sequence shown here is derived from an EMBL/GenBank/DDBJ whole genome shotgun (WGS) entry which is preliminary data.</text>
</comment>
<dbReference type="InterPro" id="IPR036764">
    <property type="entry name" value="Peptidase_Prp_sf"/>
</dbReference>
<dbReference type="STRING" id="1397.ABW02_17730"/>
<dbReference type="SUPFAM" id="SSF118010">
    <property type="entry name" value="TM1457-like"/>
    <property type="match status" value="1"/>
</dbReference>
<evidence type="ECO:0000256" key="5">
    <source>
        <dbReference type="ARBA" id="ARBA00044503"/>
    </source>
</evidence>
<gene>
    <name evidence="7" type="ORF">CEQ21_18450</name>
</gene>
<dbReference type="RefSeq" id="WP_185765776.1">
    <property type="nucleotide sequence ID" value="NZ_RIBP01000004.1"/>
</dbReference>
<dbReference type="Proteomes" id="UP000319837">
    <property type="component" value="Unassembled WGS sequence"/>
</dbReference>
<dbReference type="PANTHER" id="PTHR39178">
    <property type="entry name" value="HYPOTHETICAL RIBOSOME-ASSOCIATED PROTEIN"/>
    <property type="match status" value="1"/>
</dbReference>
<name>A0A553SKB0_NIACI</name>
<evidence type="ECO:0000313" key="8">
    <source>
        <dbReference type="Proteomes" id="UP000319837"/>
    </source>
</evidence>
<evidence type="ECO:0000256" key="2">
    <source>
        <dbReference type="ARBA" id="ARBA00022670"/>
    </source>
</evidence>
<evidence type="ECO:0000256" key="4">
    <source>
        <dbReference type="ARBA" id="ARBA00022807"/>
    </source>
</evidence>
<keyword evidence="4" id="KW-0788">Thiol protease</keyword>
<dbReference type="GO" id="GO:0006508">
    <property type="term" value="P:proteolysis"/>
    <property type="evidence" value="ECO:0007669"/>
    <property type="project" value="UniProtKB-KW"/>
</dbReference>
<evidence type="ECO:0000256" key="3">
    <source>
        <dbReference type="ARBA" id="ARBA00022801"/>
    </source>
</evidence>
<proteinExistence type="inferred from homology"/>